<sequence length="269" mass="28879">MLCENCTKGFQLTGTPEGTMQPDGSYFHPRPADSDAPATSAVLLLTDVFGLELNNPKVMADELSKSLGVDVWVPDMFNGKPLLKADDLTPYTSPVPGKKYSIWNRVSLVFTLLPKVPGFYRIRAAVVDKLVADFIEKLKKERGYTTIGVTGYCFGGNVALRLSGTDLIQGAVIAHPGGAPIAQVNAIKAPTVWLCAEEDEAFGPAARKAAEEALAARKGGPAYEFVDYEGTTHGFAARPALEHPTVKDAFEKSFAKTIEFLGEVVKGKA</sequence>
<keyword evidence="4" id="KW-1185">Reference proteome</keyword>
<dbReference type="InterPro" id="IPR002925">
    <property type="entry name" value="Dienelactn_hydro"/>
</dbReference>
<dbReference type="EMBL" id="KV426257">
    <property type="protein sequence ID" value="KZV83716.1"/>
    <property type="molecule type" value="Genomic_DNA"/>
</dbReference>
<evidence type="ECO:0000313" key="3">
    <source>
        <dbReference type="EMBL" id="KZV83716.1"/>
    </source>
</evidence>
<organism evidence="3 4">
    <name type="scientific">Exidia glandulosa HHB12029</name>
    <dbReference type="NCBI Taxonomy" id="1314781"/>
    <lineage>
        <taxon>Eukaryota</taxon>
        <taxon>Fungi</taxon>
        <taxon>Dikarya</taxon>
        <taxon>Basidiomycota</taxon>
        <taxon>Agaricomycotina</taxon>
        <taxon>Agaricomycetes</taxon>
        <taxon>Auriculariales</taxon>
        <taxon>Exidiaceae</taxon>
        <taxon>Exidia</taxon>
    </lineage>
</organism>
<evidence type="ECO:0000259" key="2">
    <source>
        <dbReference type="Pfam" id="PF01738"/>
    </source>
</evidence>
<feature type="region of interest" description="Disordered" evidence="1">
    <location>
        <begin position="1"/>
        <end position="33"/>
    </location>
</feature>
<dbReference type="PANTHER" id="PTHR17630">
    <property type="entry name" value="DIENELACTONE HYDROLASE"/>
    <property type="match status" value="1"/>
</dbReference>
<proteinExistence type="predicted"/>
<dbReference type="GO" id="GO:0016787">
    <property type="term" value="F:hydrolase activity"/>
    <property type="evidence" value="ECO:0007669"/>
    <property type="project" value="UniProtKB-KW"/>
</dbReference>
<dbReference type="STRING" id="1314781.A0A165D3R3"/>
<protein>
    <submittedName>
        <fullName evidence="3">Alpha/beta-hydrolase</fullName>
    </submittedName>
</protein>
<dbReference type="PANTHER" id="PTHR17630:SF44">
    <property type="entry name" value="PROTEIN AIM2"/>
    <property type="match status" value="1"/>
</dbReference>
<reference evidence="3 4" key="1">
    <citation type="journal article" date="2016" name="Mol. Biol. Evol.">
        <title>Comparative Genomics of Early-Diverging Mushroom-Forming Fungi Provides Insights into the Origins of Lignocellulose Decay Capabilities.</title>
        <authorList>
            <person name="Nagy L.G."/>
            <person name="Riley R."/>
            <person name="Tritt A."/>
            <person name="Adam C."/>
            <person name="Daum C."/>
            <person name="Floudas D."/>
            <person name="Sun H."/>
            <person name="Yadav J.S."/>
            <person name="Pangilinan J."/>
            <person name="Larsson K.H."/>
            <person name="Matsuura K."/>
            <person name="Barry K."/>
            <person name="Labutti K."/>
            <person name="Kuo R."/>
            <person name="Ohm R.A."/>
            <person name="Bhattacharya S.S."/>
            <person name="Shirouzu T."/>
            <person name="Yoshinaga Y."/>
            <person name="Martin F.M."/>
            <person name="Grigoriev I.V."/>
            <person name="Hibbett D.S."/>
        </authorList>
    </citation>
    <scope>NUCLEOTIDE SEQUENCE [LARGE SCALE GENOMIC DNA]</scope>
    <source>
        <strain evidence="3 4">HHB12029</strain>
    </source>
</reference>
<dbReference type="InParanoid" id="A0A165D3R3"/>
<keyword evidence="3" id="KW-0378">Hydrolase</keyword>
<feature type="compositionally biased region" description="Polar residues" evidence="1">
    <location>
        <begin position="8"/>
        <end position="18"/>
    </location>
</feature>
<evidence type="ECO:0000256" key="1">
    <source>
        <dbReference type="SAM" id="MobiDB-lite"/>
    </source>
</evidence>
<dbReference type="Proteomes" id="UP000077266">
    <property type="component" value="Unassembled WGS sequence"/>
</dbReference>
<dbReference type="SUPFAM" id="SSF53474">
    <property type="entry name" value="alpha/beta-Hydrolases"/>
    <property type="match status" value="1"/>
</dbReference>
<dbReference type="OrthoDB" id="10019231at2759"/>
<dbReference type="AlphaFoldDB" id="A0A165D3R3"/>
<feature type="domain" description="Dienelactone hydrolase" evidence="2">
    <location>
        <begin position="34"/>
        <end position="264"/>
    </location>
</feature>
<dbReference type="Gene3D" id="3.40.50.1820">
    <property type="entry name" value="alpha/beta hydrolase"/>
    <property type="match status" value="1"/>
</dbReference>
<evidence type="ECO:0000313" key="4">
    <source>
        <dbReference type="Proteomes" id="UP000077266"/>
    </source>
</evidence>
<dbReference type="Pfam" id="PF01738">
    <property type="entry name" value="DLH"/>
    <property type="match status" value="1"/>
</dbReference>
<accession>A0A165D3R3</accession>
<gene>
    <name evidence="3" type="ORF">EXIGLDRAFT_777262</name>
</gene>
<dbReference type="InterPro" id="IPR029058">
    <property type="entry name" value="AB_hydrolase_fold"/>
</dbReference>
<name>A0A165D3R3_EXIGL</name>